<protein>
    <submittedName>
        <fullName evidence="1">Uncharacterized protein</fullName>
    </submittedName>
</protein>
<evidence type="ECO:0000313" key="2">
    <source>
        <dbReference type="Proteomes" id="UP001062846"/>
    </source>
</evidence>
<keyword evidence="2" id="KW-1185">Reference proteome</keyword>
<sequence>MSAMLGLIEYEKAYRLLKTDKYDFLICMAAFLGVAFISLDVSLMLSVRLALLRVLLYVARPTICKLGSIPNSSLYRDIEQYPKANGILVILALQLGSPIHLSNCTYIQER</sequence>
<proteinExistence type="predicted"/>
<accession>A0ACC0MDL7</accession>
<gene>
    <name evidence="1" type="ORF">RHMOL_Rhmol09G0123900</name>
</gene>
<reference evidence="1" key="1">
    <citation type="submission" date="2022-02" db="EMBL/GenBank/DDBJ databases">
        <title>Plant Genome Project.</title>
        <authorList>
            <person name="Zhang R.-G."/>
        </authorList>
    </citation>
    <scope>NUCLEOTIDE SEQUENCE</scope>
    <source>
        <strain evidence="1">AT1</strain>
    </source>
</reference>
<organism evidence="1 2">
    <name type="scientific">Rhododendron molle</name>
    <name type="common">Chinese azalea</name>
    <name type="synonym">Azalea mollis</name>
    <dbReference type="NCBI Taxonomy" id="49168"/>
    <lineage>
        <taxon>Eukaryota</taxon>
        <taxon>Viridiplantae</taxon>
        <taxon>Streptophyta</taxon>
        <taxon>Embryophyta</taxon>
        <taxon>Tracheophyta</taxon>
        <taxon>Spermatophyta</taxon>
        <taxon>Magnoliopsida</taxon>
        <taxon>eudicotyledons</taxon>
        <taxon>Gunneridae</taxon>
        <taxon>Pentapetalae</taxon>
        <taxon>asterids</taxon>
        <taxon>Ericales</taxon>
        <taxon>Ericaceae</taxon>
        <taxon>Ericoideae</taxon>
        <taxon>Rhodoreae</taxon>
        <taxon>Rhododendron</taxon>
    </lineage>
</organism>
<evidence type="ECO:0000313" key="1">
    <source>
        <dbReference type="EMBL" id="KAI8538684.1"/>
    </source>
</evidence>
<name>A0ACC0MDL7_RHOML</name>
<dbReference type="Proteomes" id="UP001062846">
    <property type="component" value="Chromosome 9"/>
</dbReference>
<dbReference type="EMBL" id="CM046396">
    <property type="protein sequence ID" value="KAI8538684.1"/>
    <property type="molecule type" value="Genomic_DNA"/>
</dbReference>
<comment type="caution">
    <text evidence="1">The sequence shown here is derived from an EMBL/GenBank/DDBJ whole genome shotgun (WGS) entry which is preliminary data.</text>
</comment>